<protein>
    <submittedName>
        <fullName evidence="1">Glutamate receptor 2.2-like protein</fullName>
    </submittedName>
</protein>
<accession>A0A443P0J0</accession>
<sequence>MYKPFTHTGTKEWAATVAAQKIDVGVILDQTSLFGIISNSTMTMALEDFYNGPGYNHQTRLVLHGRDSNKSITGSASARYLYHI</sequence>
<dbReference type="AlphaFoldDB" id="A0A443P0J0"/>
<evidence type="ECO:0000313" key="2">
    <source>
        <dbReference type="Proteomes" id="UP000283530"/>
    </source>
</evidence>
<keyword evidence="2" id="KW-1185">Reference proteome</keyword>
<keyword evidence="1" id="KW-0675">Receptor</keyword>
<gene>
    <name evidence="1" type="ORF">CKAN_01306600</name>
</gene>
<name>A0A443P0J0_9MAGN</name>
<dbReference type="OrthoDB" id="1751005at2759"/>
<dbReference type="Proteomes" id="UP000283530">
    <property type="component" value="Unassembled WGS sequence"/>
</dbReference>
<comment type="caution">
    <text evidence="1">The sequence shown here is derived from an EMBL/GenBank/DDBJ whole genome shotgun (WGS) entry which is preliminary data.</text>
</comment>
<dbReference type="EMBL" id="QPKB01000005">
    <property type="protein sequence ID" value="RWR84269.1"/>
    <property type="molecule type" value="Genomic_DNA"/>
</dbReference>
<reference evidence="1 2" key="1">
    <citation type="journal article" date="2019" name="Nat. Plants">
        <title>Stout camphor tree genome fills gaps in understanding of flowering plant genome evolution.</title>
        <authorList>
            <person name="Chaw S.M."/>
            <person name="Liu Y.C."/>
            <person name="Wu Y.W."/>
            <person name="Wang H.Y."/>
            <person name="Lin C.I."/>
            <person name="Wu C.S."/>
            <person name="Ke H.M."/>
            <person name="Chang L.Y."/>
            <person name="Hsu C.Y."/>
            <person name="Yang H.T."/>
            <person name="Sudianto E."/>
            <person name="Hsu M.H."/>
            <person name="Wu K.P."/>
            <person name="Wang L.N."/>
            <person name="Leebens-Mack J.H."/>
            <person name="Tsai I.J."/>
        </authorList>
    </citation>
    <scope>NUCLEOTIDE SEQUENCE [LARGE SCALE GENOMIC DNA]</scope>
    <source>
        <strain evidence="2">cv. Chaw 1501</strain>
        <tissue evidence="1">Young leaves</tissue>
    </source>
</reference>
<proteinExistence type="predicted"/>
<evidence type="ECO:0000313" key="1">
    <source>
        <dbReference type="EMBL" id="RWR84269.1"/>
    </source>
</evidence>
<organism evidence="1 2">
    <name type="scientific">Cinnamomum micranthum f. kanehirae</name>
    <dbReference type="NCBI Taxonomy" id="337451"/>
    <lineage>
        <taxon>Eukaryota</taxon>
        <taxon>Viridiplantae</taxon>
        <taxon>Streptophyta</taxon>
        <taxon>Embryophyta</taxon>
        <taxon>Tracheophyta</taxon>
        <taxon>Spermatophyta</taxon>
        <taxon>Magnoliopsida</taxon>
        <taxon>Magnoliidae</taxon>
        <taxon>Laurales</taxon>
        <taxon>Lauraceae</taxon>
        <taxon>Cinnamomum</taxon>
    </lineage>
</organism>